<dbReference type="SUPFAM" id="SSF48452">
    <property type="entry name" value="TPR-like"/>
    <property type="match status" value="1"/>
</dbReference>
<accession>A0A1V9FZI2</accession>
<sequence length="518" mass="58026">MKLNLVYIYVTGCILCMLVAGCIKHPLDSDPTGSFTTANYWRNQNDVIAGVNGIYNVLTQEEGVGHNNYAFDDASDDISVDGDHPDFWEIERFTATPTTYQLRPTWSWSYEQIARANNAIMYIPKVPTMDDAIRNRSLGEAYFLRAYGYYILNQIFGSVPLILENNVATGTYNVPKDSITKVRAQIESDLLKAADLLPEKYADEDKGRVHKGAAWGMLCKLYMMEDNVDKAIEYGSKVITSSNYALATSYRDNFTLGSQESNSEILFAVWNKNNFNNSLINYYFTPRAWNGWGFHHPTQSFADEFETGDSIRKKTTLLEVGDSIPYQTTLIEITDKDAYQMFAGKTGQSTGRMLPSNSLTTGYNLRKYTAYNPDGSGSLDGDLKQPLLRTADIYLLVAEAKIRKNGAGAGDAEINVVRKRAGLATVTGAGINQLIHERRVELGGENVRFQDLLRWDKAKLINLDTIFNKPKKASPLQPYNGAVVVPARVFQRPKNYYVPVPQVVIDESKGVITQNPNY</sequence>
<evidence type="ECO:0000256" key="1">
    <source>
        <dbReference type="ARBA" id="ARBA00004442"/>
    </source>
</evidence>
<dbReference type="STRING" id="1703345.A3860_22645"/>
<feature type="domain" description="SusD-like N-terminal" evidence="8">
    <location>
        <begin position="52"/>
        <end position="223"/>
    </location>
</feature>
<evidence type="ECO:0000256" key="4">
    <source>
        <dbReference type="ARBA" id="ARBA00023136"/>
    </source>
</evidence>
<evidence type="ECO:0000259" key="8">
    <source>
        <dbReference type="Pfam" id="PF14322"/>
    </source>
</evidence>
<evidence type="ECO:0000256" key="5">
    <source>
        <dbReference type="ARBA" id="ARBA00023237"/>
    </source>
</evidence>
<comment type="subcellular location">
    <subcellularLocation>
        <location evidence="1">Cell outer membrane</location>
    </subcellularLocation>
</comment>
<dbReference type="AlphaFoldDB" id="A0A1V9FZI2"/>
<evidence type="ECO:0000313" key="9">
    <source>
        <dbReference type="EMBL" id="OQP63742.1"/>
    </source>
</evidence>
<evidence type="ECO:0000256" key="6">
    <source>
        <dbReference type="SAM" id="Phobius"/>
    </source>
</evidence>
<proteinExistence type="inferred from homology"/>
<organism evidence="9 10">
    <name type="scientific">Niastella vici</name>
    <dbReference type="NCBI Taxonomy" id="1703345"/>
    <lineage>
        <taxon>Bacteria</taxon>
        <taxon>Pseudomonadati</taxon>
        <taxon>Bacteroidota</taxon>
        <taxon>Chitinophagia</taxon>
        <taxon>Chitinophagales</taxon>
        <taxon>Chitinophagaceae</taxon>
        <taxon>Niastella</taxon>
    </lineage>
</organism>
<dbReference type="PROSITE" id="PS51257">
    <property type="entry name" value="PROKAR_LIPOPROTEIN"/>
    <property type="match status" value="1"/>
</dbReference>
<evidence type="ECO:0000256" key="3">
    <source>
        <dbReference type="ARBA" id="ARBA00022729"/>
    </source>
</evidence>
<dbReference type="OrthoDB" id="618454at2"/>
<keyword evidence="10" id="KW-1185">Reference proteome</keyword>
<name>A0A1V9FZI2_9BACT</name>
<evidence type="ECO:0000259" key="7">
    <source>
        <dbReference type="Pfam" id="PF07980"/>
    </source>
</evidence>
<dbReference type="CDD" id="cd08977">
    <property type="entry name" value="SusD"/>
    <property type="match status" value="1"/>
</dbReference>
<dbReference type="Pfam" id="PF14322">
    <property type="entry name" value="SusD-like_3"/>
    <property type="match status" value="1"/>
</dbReference>
<dbReference type="Proteomes" id="UP000192796">
    <property type="component" value="Unassembled WGS sequence"/>
</dbReference>
<dbReference type="RefSeq" id="WP_081147402.1">
    <property type="nucleotide sequence ID" value="NZ_LVYD01000044.1"/>
</dbReference>
<dbReference type="InterPro" id="IPR033985">
    <property type="entry name" value="SusD-like_N"/>
</dbReference>
<reference evidence="9 10" key="1">
    <citation type="submission" date="2016-03" db="EMBL/GenBank/DDBJ databases">
        <title>Niastella vici sp. nov., isolated from farmland soil.</title>
        <authorList>
            <person name="Chen L."/>
            <person name="Wang D."/>
            <person name="Yang S."/>
            <person name="Wang G."/>
        </authorList>
    </citation>
    <scope>NUCLEOTIDE SEQUENCE [LARGE SCALE GENOMIC DNA]</scope>
    <source>
        <strain evidence="9 10">DJ57</strain>
    </source>
</reference>
<dbReference type="EMBL" id="LVYD01000044">
    <property type="protein sequence ID" value="OQP63742.1"/>
    <property type="molecule type" value="Genomic_DNA"/>
</dbReference>
<protein>
    <recommendedName>
        <fullName evidence="11">Carbohydrate-binding protein SusD</fullName>
    </recommendedName>
</protein>
<keyword evidence="3" id="KW-0732">Signal</keyword>
<keyword evidence="6" id="KW-0812">Transmembrane</keyword>
<gene>
    <name evidence="9" type="ORF">A3860_22645</name>
</gene>
<dbReference type="InterPro" id="IPR011990">
    <property type="entry name" value="TPR-like_helical_dom_sf"/>
</dbReference>
<evidence type="ECO:0000256" key="2">
    <source>
        <dbReference type="ARBA" id="ARBA00006275"/>
    </source>
</evidence>
<dbReference type="Pfam" id="PF07980">
    <property type="entry name" value="SusD_RagB"/>
    <property type="match status" value="1"/>
</dbReference>
<comment type="caution">
    <text evidence="9">The sequence shown here is derived from an EMBL/GenBank/DDBJ whole genome shotgun (WGS) entry which is preliminary data.</text>
</comment>
<feature type="transmembrane region" description="Helical" evidence="6">
    <location>
        <begin position="6"/>
        <end position="23"/>
    </location>
</feature>
<keyword evidence="6" id="KW-1133">Transmembrane helix</keyword>
<keyword evidence="4 6" id="KW-0472">Membrane</keyword>
<evidence type="ECO:0000313" key="10">
    <source>
        <dbReference type="Proteomes" id="UP000192796"/>
    </source>
</evidence>
<dbReference type="Gene3D" id="1.25.40.390">
    <property type="match status" value="1"/>
</dbReference>
<comment type="similarity">
    <text evidence="2">Belongs to the SusD family.</text>
</comment>
<dbReference type="InterPro" id="IPR012944">
    <property type="entry name" value="SusD_RagB_dom"/>
</dbReference>
<feature type="domain" description="RagB/SusD" evidence="7">
    <location>
        <begin position="285"/>
        <end position="518"/>
    </location>
</feature>
<evidence type="ECO:0008006" key="11">
    <source>
        <dbReference type="Google" id="ProtNLM"/>
    </source>
</evidence>
<dbReference type="GO" id="GO:0009279">
    <property type="term" value="C:cell outer membrane"/>
    <property type="evidence" value="ECO:0007669"/>
    <property type="project" value="UniProtKB-SubCell"/>
</dbReference>
<keyword evidence="5" id="KW-0998">Cell outer membrane</keyword>